<name>A0A1B2JAW1_PICPA</name>
<sequence>MIGMTYRILPKSDDQKAISGIQRNGKNLLASEQDLMTTRTASLHVLHFTSATSSDTWLYGANVLSSPLTGRLRLMQQISFLYSLLCARVDRSNSAYPYVHLLILVTLVSPFRSTYTNLP</sequence>
<dbReference type="AlphaFoldDB" id="A0A1B2JAW1"/>
<evidence type="ECO:0000313" key="2">
    <source>
        <dbReference type="Proteomes" id="UP000094565"/>
    </source>
</evidence>
<proteinExistence type="predicted"/>
<accession>A0A1B2JAW1</accession>
<evidence type="ECO:0000313" key="1">
    <source>
        <dbReference type="EMBL" id="ANZ75166.1"/>
    </source>
</evidence>
<gene>
    <name evidence="1" type="ORF">ATY40_BA7501908</name>
</gene>
<dbReference type="Proteomes" id="UP000094565">
    <property type="component" value="Chromosome 2"/>
</dbReference>
<keyword evidence="2" id="KW-1185">Reference proteome</keyword>
<organism evidence="1 2">
    <name type="scientific">Komagataella pastoris</name>
    <name type="common">Yeast</name>
    <name type="synonym">Pichia pastoris</name>
    <dbReference type="NCBI Taxonomy" id="4922"/>
    <lineage>
        <taxon>Eukaryota</taxon>
        <taxon>Fungi</taxon>
        <taxon>Dikarya</taxon>
        <taxon>Ascomycota</taxon>
        <taxon>Saccharomycotina</taxon>
        <taxon>Pichiomycetes</taxon>
        <taxon>Pichiales</taxon>
        <taxon>Pichiaceae</taxon>
        <taxon>Komagataella</taxon>
    </lineage>
</organism>
<reference evidence="1 2" key="1">
    <citation type="submission" date="2016-02" db="EMBL/GenBank/DDBJ databases">
        <title>Comparative genomic and transcriptomic foundation for Pichia pastoris.</title>
        <authorList>
            <person name="Love K.R."/>
            <person name="Shah K.A."/>
            <person name="Whittaker C.A."/>
            <person name="Wu J."/>
            <person name="Bartlett M.C."/>
            <person name="Ma D."/>
            <person name="Leeson R.L."/>
            <person name="Priest M."/>
            <person name="Young S.K."/>
            <person name="Love J.C."/>
        </authorList>
    </citation>
    <scope>NUCLEOTIDE SEQUENCE [LARGE SCALE GENOMIC DNA]</scope>
    <source>
        <strain evidence="1 2">ATCC 28485</strain>
    </source>
</reference>
<protein>
    <submittedName>
        <fullName evidence="1">BA75_01908T0</fullName>
    </submittedName>
</protein>
<dbReference type="EMBL" id="CP014585">
    <property type="protein sequence ID" value="ANZ75166.1"/>
    <property type="molecule type" value="Genomic_DNA"/>
</dbReference>